<evidence type="ECO:0000313" key="5">
    <source>
        <dbReference type="Proteomes" id="UP000184501"/>
    </source>
</evidence>
<dbReference type="PANTHER" id="PTHR30290:SF83">
    <property type="entry name" value="ABC TRANSPORTER SUBSTRATE-BINDING PROTEIN"/>
    <property type="match status" value="1"/>
</dbReference>
<dbReference type="GO" id="GO:0042597">
    <property type="term" value="C:periplasmic space"/>
    <property type="evidence" value="ECO:0007669"/>
    <property type="project" value="UniProtKB-ARBA"/>
</dbReference>
<dbReference type="AlphaFoldDB" id="A0A1M5H8K2"/>
<dbReference type="Pfam" id="PF00496">
    <property type="entry name" value="SBP_bac_5"/>
    <property type="match status" value="1"/>
</dbReference>
<dbReference type="Gene3D" id="3.40.190.10">
    <property type="entry name" value="Periplasmic binding protein-like II"/>
    <property type="match status" value="1"/>
</dbReference>
<dbReference type="CDD" id="cd08506">
    <property type="entry name" value="PBP2_clavulanate_OppA2"/>
    <property type="match status" value="1"/>
</dbReference>
<dbReference type="InterPro" id="IPR030678">
    <property type="entry name" value="Peptide/Ni-bd"/>
</dbReference>
<protein>
    <submittedName>
        <fullName evidence="4">Peptide/nickel transport system substrate-binding protein</fullName>
    </submittedName>
</protein>
<dbReference type="STRING" id="2017.SAMN05444320_106438"/>
<dbReference type="PANTHER" id="PTHR30290">
    <property type="entry name" value="PERIPLASMIC BINDING COMPONENT OF ABC TRANSPORTER"/>
    <property type="match status" value="1"/>
</dbReference>
<dbReference type="PIRSF" id="PIRSF002741">
    <property type="entry name" value="MppA"/>
    <property type="match status" value="1"/>
</dbReference>
<keyword evidence="5" id="KW-1185">Reference proteome</keyword>
<reference evidence="4 5" key="1">
    <citation type="submission" date="2016-11" db="EMBL/GenBank/DDBJ databases">
        <authorList>
            <person name="Jaros S."/>
            <person name="Januszkiewicz K."/>
            <person name="Wedrychowicz H."/>
        </authorList>
    </citation>
    <scope>NUCLEOTIDE SEQUENCE [LARGE SCALE GENOMIC DNA]</scope>
    <source>
        <strain evidence="4 5">DSM 44523</strain>
    </source>
</reference>
<dbReference type="RefSeq" id="WP_143174275.1">
    <property type="nucleotide sequence ID" value="NZ_FQVN01000006.1"/>
</dbReference>
<dbReference type="PROSITE" id="PS51257">
    <property type="entry name" value="PROKAR_LIPOPROTEIN"/>
    <property type="match status" value="1"/>
</dbReference>
<keyword evidence="2" id="KW-0732">Signal</keyword>
<evidence type="ECO:0000256" key="1">
    <source>
        <dbReference type="SAM" id="MobiDB-lite"/>
    </source>
</evidence>
<name>A0A1M5H8K2_STRHI</name>
<feature type="domain" description="Solute-binding protein family 5" evidence="3">
    <location>
        <begin position="87"/>
        <end position="476"/>
    </location>
</feature>
<dbReference type="GO" id="GO:1904680">
    <property type="term" value="F:peptide transmembrane transporter activity"/>
    <property type="evidence" value="ECO:0007669"/>
    <property type="project" value="TreeGrafter"/>
</dbReference>
<accession>A0A1M5H8K2</accession>
<evidence type="ECO:0000313" key="4">
    <source>
        <dbReference type="EMBL" id="SHG12052.1"/>
    </source>
</evidence>
<dbReference type="InterPro" id="IPR039424">
    <property type="entry name" value="SBP_5"/>
</dbReference>
<evidence type="ECO:0000256" key="2">
    <source>
        <dbReference type="SAM" id="SignalP"/>
    </source>
</evidence>
<dbReference type="EMBL" id="FQVN01000006">
    <property type="protein sequence ID" value="SHG12052.1"/>
    <property type="molecule type" value="Genomic_DNA"/>
</dbReference>
<dbReference type="GO" id="GO:0015833">
    <property type="term" value="P:peptide transport"/>
    <property type="evidence" value="ECO:0007669"/>
    <property type="project" value="TreeGrafter"/>
</dbReference>
<dbReference type="GO" id="GO:0043190">
    <property type="term" value="C:ATP-binding cassette (ABC) transporter complex"/>
    <property type="evidence" value="ECO:0007669"/>
    <property type="project" value="InterPro"/>
</dbReference>
<dbReference type="SUPFAM" id="SSF53850">
    <property type="entry name" value="Periplasmic binding protein-like II"/>
    <property type="match status" value="1"/>
</dbReference>
<sequence length="564" mass="60262">MKRKLVLLSVAAVAGSLSVACGGGGATASGAFDPATCQGGTLTVLNQRDQTHLDPARLYTSGGGNIPSLLFRTLTTRTRAGGQEGTKVAPDLATNTGEPSDDAKTWTYHLRDGLKFDDGSPITAQDVKYGIERSFSPELPGGAPYLRDWLVGAADYKGVYAQPEGIAAIETPDERTIVFRLRKPQGDFPYLATATQFSPVPKAKDTGTNYENKPVSSGPYRIEKYEKNKDLLLVRNEHWSRSVDPNRLGCPDRIEIHSGLNAAVINQRIAGGAGADANAVTTDTQLGPDELARLDGDPELAKRVAKGNFPYTWYLSFNTTKAPFDNPKVRQAFTHAVNRQAVVNAAGGSSLAYPATTFLPEQESMGFRKYDFYPAGATGDPEKAKQLLAEAGFPNGVEVTLAHSTHSGEGDGPEVAAALQDAYKRAGITVRLQGIDSASYSTTIANPATQPQIAISGWGADWPSGGPFLTPVFDGRQILASGGNFNLAHHDDPAINAEIDEITRITDPKQAAKRWGELDEKLGQKALVVTLFHGKDAALTGKNVKNAFVSDWTGKYDLTALSVK</sequence>
<dbReference type="InterPro" id="IPR000914">
    <property type="entry name" value="SBP_5_dom"/>
</dbReference>
<dbReference type="Proteomes" id="UP000184501">
    <property type="component" value="Unassembled WGS sequence"/>
</dbReference>
<proteinExistence type="predicted"/>
<gene>
    <name evidence="4" type="ORF">SAMN05444320_106438</name>
</gene>
<feature type="signal peptide" evidence="2">
    <location>
        <begin position="1"/>
        <end position="22"/>
    </location>
</feature>
<organism evidence="4 5">
    <name type="scientific">Streptoalloteichus hindustanus</name>
    <dbReference type="NCBI Taxonomy" id="2017"/>
    <lineage>
        <taxon>Bacteria</taxon>
        <taxon>Bacillati</taxon>
        <taxon>Actinomycetota</taxon>
        <taxon>Actinomycetes</taxon>
        <taxon>Pseudonocardiales</taxon>
        <taxon>Pseudonocardiaceae</taxon>
        <taxon>Streptoalloteichus</taxon>
    </lineage>
</organism>
<feature type="chain" id="PRO_5038631666" evidence="2">
    <location>
        <begin position="23"/>
        <end position="564"/>
    </location>
</feature>
<dbReference type="Gene3D" id="3.10.105.10">
    <property type="entry name" value="Dipeptide-binding Protein, Domain 3"/>
    <property type="match status" value="1"/>
</dbReference>
<evidence type="ECO:0000259" key="3">
    <source>
        <dbReference type="Pfam" id="PF00496"/>
    </source>
</evidence>
<feature type="region of interest" description="Disordered" evidence="1">
    <location>
        <begin position="81"/>
        <end position="100"/>
    </location>
</feature>
<dbReference type="OrthoDB" id="9796817at2"/>